<evidence type="ECO:0000313" key="7">
    <source>
        <dbReference type="Proteomes" id="UP000574717"/>
    </source>
</evidence>
<reference evidence="6 7" key="1">
    <citation type="journal article" date="2020" name="Front. Microbiol.">
        <title>Single-cell genomics of novel Actinobacteria with the Wood-Ljungdahl pathway discovered in a serpentinizing system.</title>
        <authorList>
            <person name="Merino N."/>
            <person name="Kawai M."/>
            <person name="Boyd E.S."/>
            <person name="Colman D.R."/>
            <person name="McGlynn S.E."/>
            <person name="Nealson K.H."/>
            <person name="Kurokawa K."/>
            <person name="Hongoh Y."/>
        </authorList>
    </citation>
    <scope>NUCLEOTIDE SEQUENCE [LARGE SCALE GENOMIC DNA]</scope>
    <source>
        <strain evidence="2 7">S03</strain>
        <strain evidence="3 8">S09_30</strain>
        <strain evidence="4 9">S34</strain>
        <strain evidence="5 6">S47</strain>
    </source>
</reference>
<dbReference type="EMBL" id="BLRW01000139">
    <property type="protein sequence ID" value="GFP23578.1"/>
    <property type="molecule type" value="Genomic_DNA"/>
</dbReference>
<evidence type="ECO:0000313" key="2">
    <source>
        <dbReference type="EMBL" id="GFP19878.1"/>
    </source>
</evidence>
<name>A0A6V8PIN5_9ACTN</name>
<accession>A0A6V8PIN5</accession>
<dbReference type="InterPro" id="IPR048769">
    <property type="entry name" value="HepT-like_dom"/>
</dbReference>
<evidence type="ECO:0000313" key="4">
    <source>
        <dbReference type="EMBL" id="GFP30816.1"/>
    </source>
</evidence>
<dbReference type="Proteomes" id="UP000574717">
    <property type="component" value="Unassembled WGS sequence"/>
</dbReference>
<protein>
    <recommendedName>
        <fullName evidence="1">HepT-like domain-containing protein</fullName>
    </recommendedName>
</protein>
<evidence type="ECO:0000313" key="6">
    <source>
        <dbReference type="Proteomes" id="UP000569018"/>
    </source>
</evidence>
<dbReference type="EMBL" id="BLRZ01000107">
    <property type="protein sequence ID" value="GFP30816.1"/>
    <property type="molecule type" value="Genomic_DNA"/>
</dbReference>
<evidence type="ECO:0000313" key="5">
    <source>
        <dbReference type="EMBL" id="GFP39583.1"/>
    </source>
</evidence>
<dbReference type="RefSeq" id="WP_176235821.1">
    <property type="nucleotide sequence ID" value="NZ_BLRU01000167.1"/>
</dbReference>
<dbReference type="Proteomes" id="UP000585609">
    <property type="component" value="Unassembled WGS sequence"/>
</dbReference>
<dbReference type="Proteomes" id="UP000588083">
    <property type="component" value="Unassembled WGS sequence"/>
</dbReference>
<evidence type="ECO:0000313" key="3">
    <source>
        <dbReference type="EMBL" id="GFP23578.1"/>
    </source>
</evidence>
<comment type="caution">
    <text evidence="4">The sequence shown here is derived from an EMBL/GenBank/DDBJ whole genome shotgun (WGS) entry which is preliminary data.</text>
</comment>
<organism evidence="4 9">
    <name type="scientific">Candidatus Hakubella thermalkaliphila</name>
    <dbReference type="NCBI Taxonomy" id="2754717"/>
    <lineage>
        <taxon>Bacteria</taxon>
        <taxon>Bacillati</taxon>
        <taxon>Actinomycetota</taxon>
        <taxon>Actinomycetota incertae sedis</taxon>
        <taxon>Candidatus Hakubellales</taxon>
        <taxon>Candidatus Hakubellaceae</taxon>
        <taxon>Candidatus Hakubella</taxon>
    </lineage>
</organism>
<dbReference type="EMBL" id="BLSD01000066">
    <property type="protein sequence ID" value="GFP39583.1"/>
    <property type="molecule type" value="Genomic_DNA"/>
</dbReference>
<gene>
    <name evidence="2" type="ORF">HKBW3S03_01382</name>
    <name evidence="3" type="ORF">HKBW3S09_01043</name>
    <name evidence="4" type="ORF">HKBW3S34_01736</name>
    <name evidence="5" type="ORF">HKBW3S47_01281</name>
</gene>
<evidence type="ECO:0000313" key="8">
    <source>
        <dbReference type="Proteomes" id="UP000585609"/>
    </source>
</evidence>
<evidence type="ECO:0000259" key="1">
    <source>
        <dbReference type="Pfam" id="PF20797"/>
    </source>
</evidence>
<feature type="domain" description="HepT-like" evidence="1">
    <location>
        <begin position="44"/>
        <end position="150"/>
    </location>
</feature>
<dbReference type="AlphaFoldDB" id="A0A6V8PIN5"/>
<proteinExistence type="predicted"/>
<dbReference type="EMBL" id="BLRU01000167">
    <property type="protein sequence ID" value="GFP19878.1"/>
    <property type="molecule type" value="Genomic_DNA"/>
</dbReference>
<evidence type="ECO:0000313" key="9">
    <source>
        <dbReference type="Proteomes" id="UP000588083"/>
    </source>
</evidence>
<sequence>MRRNESEKNEIISFLEEELSNITRLLDEISECKDNSRVYRRAKGSILHDFYNACERIFETIARRINGGLSLTQQWHKNLLYQMTIEIKGVRPAVLSKTLAAELDEYLAFRHLFRNIYGFELESKRLDKLVEKFAKTAKSFQQEIQGFIDKL</sequence>
<dbReference type="Pfam" id="PF20797">
    <property type="entry name" value="HepT-like_2"/>
    <property type="match status" value="1"/>
</dbReference>
<dbReference type="Proteomes" id="UP000569018">
    <property type="component" value="Unassembled WGS sequence"/>
</dbReference>
<keyword evidence="9" id="KW-1185">Reference proteome</keyword>